<reference evidence="3" key="1">
    <citation type="submission" date="2021-06" db="EMBL/GenBank/DDBJ databases">
        <authorList>
            <person name="Hodson N. C."/>
            <person name="Mongue J. A."/>
            <person name="Jaron S. K."/>
        </authorList>
    </citation>
    <scope>NUCLEOTIDE SEQUENCE</scope>
</reference>
<protein>
    <recommendedName>
        <fullName evidence="2">Thioredoxin domain-containing protein</fullName>
    </recommendedName>
</protein>
<evidence type="ECO:0000259" key="2">
    <source>
        <dbReference type="Pfam" id="PF00085"/>
    </source>
</evidence>
<dbReference type="PANTHER" id="PTHR46115">
    <property type="entry name" value="THIOREDOXIN-LIKE PROTEIN 1"/>
    <property type="match status" value="1"/>
</dbReference>
<proteinExistence type="predicted"/>
<dbReference type="AlphaFoldDB" id="A0A8J2LH22"/>
<organism evidence="3 4">
    <name type="scientific">Allacma fusca</name>
    <dbReference type="NCBI Taxonomy" id="39272"/>
    <lineage>
        <taxon>Eukaryota</taxon>
        <taxon>Metazoa</taxon>
        <taxon>Ecdysozoa</taxon>
        <taxon>Arthropoda</taxon>
        <taxon>Hexapoda</taxon>
        <taxon>Collembola</taxon>
        <taxon>Symphypleona</taxon>
        <taxon>Sminthuridae</taxon>
        <taxon>Allacma</taxon>
    </lineage>
</organism>
<dbReference type="EMBL" id="CAJVCH010556508">
    <property type="protein sequence ID" value="CAG7830557.1"/>
    <property type="molecule type" value="Genomic_DNA"/>
</dbReference>
<dbReference type="CDD" id="cd02947">
    <property type="entry name" value="TRX_family"/>
    <property type="match status" value="1"/>
</dbReference>
<evidence type="ECO:0000313" key="4">
    <source>
        <dbReference type="Proteomes" id="UP000708208"/>
    </source>
</evidence>
<name>A0A8J2LH22_9HEXA</name>
<keyword evidence="4" id="KW-1185">Reference proteome</keyword>
<evidence type="ECO:0000313" key="3">
    <source>
        <dbReference type="EMBL" id="CAG7830557.1"/>
    </source>
</evidence>
<dbReference type="InterPro" id="IPR017937">
    <property type="entry name" value="Thioredoxin_CS"/>
</dbReference>
<feature type="non-terminal residue" evidence="3">
    <location>
        <position position="36"/>
    </location>
</feature>
<dbReference type="Pfam" id="PF00085">
    <property type="entry name" value="Thioredoxin"/>
    <property type="match status" value="1"/>
</dbReference>
<comment type="caution">
    <text evidence="3">The sequence shown here is derived from an EMBL/GenBank/DDBJ whole genome shotgun (WGS) entry which is preliminary data.</text>
</comment>
<keyword evidence="1" id="KW-1015">Disulfide bond</keyword>
<dbReference type="InterPro" id="IPR013766">
    <property type="entry name" value="Thioredoxin_domain"/>
</dbReference>
<dbReference type="Proteomes" id="UP000708208">
    <property type="component" value="Unassembled WGS sequence"/>
</dbReference>
<dbReference type="OrthoDB" id="25887at2759"/>
<dbReference type="PROSITE" id="PS00194">
    <property type="entry name" value="THIOREDOXIN_1"/>
    <property type="match status" value="1"/>
</dbReference>
<gene>
    <name evidence="3" type="ORF">AFUS01_LOCUS40354</name>
</gene>
<accession>A0A8J2LH22</accession>
<feature type="domain" description="Thioredoxin" evidence="2">
    <location>
        <begin position="4"/>
        <end position="35"/>
    </location>
</feature>
<sequence length="36" mass="4008">MQTELKKAGGKLVIVDFTATWCGPCQQMAPYFEDLS</sequence>
<evidence type="ECO:0000256" key="1">
    <source>
        <dbReference type="ARBA" id="ARBA00023157"/>
    </source>
</evidence>